<reference evidence="2" key="1">
    <citation type="journal article" date="2014" name="PLoS ONE">
        <title>Transcriptome-Based Identification of ABC Transporters in the Western Tarnished Plant Bug Lygus hesperus.</title>
        <authorList>
            <person name="Hull J.J."/>
            <person name="Chaney K."/>
            <person name="Geib S.M."/>
            <person name="Fabrick J.A."/>
            <person name="Brent C.S."/>
            <person name="Walsh D."/>
            <person name="Lavine L.C."/>
        </authorList>
    </citation>
    <scope>NUCLEOTIDE SEQUENCE</scope>
</reference>
<sequence length="233" mass="26350">MSIETPHPTNTKADFKIYNGLKYSGGKPLAAISKVLMNEGYDMPMHQLRSCIARAAKAGLLKKTKKGYRWELRICDSLIKSSLREFLDKETVLDDLMSNEKWYICGPGETCHKHNQSEIQVGKLRRGASLLSVLGGKLFRNWSFLKLARTNKDEKESLNTPGPSSSLISENEHEEQPPTKKLCLGTGIQRNVEQELEDCWDRIVTNILGYIPSTDVLHRLDLSQPESDSDEEE</sequence>
<organism evidence="2">
    <name type="scientific">Lygus hesperus</name>
    <name type="common">Western plant bug</name>
    <dbReference type="NCBI Taxonomy" id="30085"/>
    <lineage>
        <taxon>Eukaryota</taxon>
        <taxon>Metazoa</taxon>
        <taxon>Ecdysozoa</taxon>
        <taxon>Arthropoda</taxon>
        <taxon>Hexapoda</taxon>
        <taxon>Insecta</taxon>
        <taxon>Pterygota</taxon>
        <taxon>Neoptera</taxon>
        <taxon>Paraneoptera</taxon>
        <taxon>Hemiptera</taxon>
        <taxon>Heteroptera</taxon>
        <taxon>Panheteroptera</taxon>
        <taxon>Cimicomorpha</taxon>
        <taxon>Miridae</taxon>
        <taxon>Mirini</taxon>
        <taxon>Lygus</taxon>
    </lineage>
</organism>
<dbReference type="EMBL" id="GBHO01039131">
    <property type="protein sequence ID" value="JAG04473.1"/>
    <property type="molecule type" value="Transcribed_RNA"/>
</dbReference>
<reference evidence="3" key="3">
    <citation type="submission" date="2014-09" db="EMBL/GenBank/DDBJ databases">
        <authorList>
            <person name="Magalhaes I.L.F."/>
            <person name="Oliveira U."/>
            <person name="Santos F.R."/>
            <person name="Vidigal T.H.D.A."/>
            <person name="Brescovit A.D."/>
            <person name="Santos A.J."/>
        </authorList>
    </citation>
    <scope>NUCLEOTIDE SEQUENCE</scope>
</reference>
<evidence type="ECO:0000313" key="3">
    <source>
        <dbReference type="EMBL" id="JAG62550.1"/>
    </source>
</evidence>
<dbReference type="EMBL" id="GBRD01003271">
    <property type="protein sequence ID" value="JAG62550.1"/>
    <property type="molecule type" value="Transcribed_RNA"/>
</dbReference>
<proteinExistence type="predicted"/>
<gene>
    <name evidence="2" type="primary">trpB_1</name>
    <name evidence="2" type="ORF">CM83_14668</name>
</gene>
<evidence type="ECO:0000256" key="1">
    <source>
        <dbReference type="SAM" id="MobiDB-lite"/>
    </source>
</evidence>
<dbReference type="AlphaFoldDB" id="A0A0A9WD91"/>
<accession>A0A0A9WD91</accession>
<reference evidence="2" key="2">
    <citation type="submission" date="2014-07" db="EMBL/GenBank/DDBJ databases">
        <authorList>
            <person name="Hull J."/>
        </authorList>
    </citation>
    <scope>NUCLEOTIDE SEQUENCE</scope>
</reference>
<protein>
    <submittedName>
        <fullName evidence="2">Tryptophan synthase beta chain</fullName>
    </submittedName>
</protein>
<feature type="compositionally biased region" description="Polar residues" evidence="1">
    <location>
        <begin position="158"/>
        <end position="169"/>
    </location>
</feature>
<name>A0A0A9WD91_LYGHE</name>
<evidence type="ECO:0000313" key="2">
    <source>
        <dbReference type="EMBL" id="JAG04473.1"/>
    </source>
</evidence>
<feature type="region of interest" description="Disordered" evidence="1">
    <location>
        <begin position="153"/>
        <end position="181"/>
    </location>
</feature>